<evidence type="ECO:0000256" key="1">
    <source>
        <dbReference type="SAM" id="MobiDB-lite"/>
    </source>
</evidence>
<protein>
    <submittedName>
        <fullName evidence="2">Uncharacterized protein</fullName>
    </submittedName>
</protein>
<dbReference type="Proteomes" id="UP000325313">
    <property type="component" value="Unassembled WGS sequence"/>
</dbReference>
<reference evidence="2 3" key="1">
    <citation type="submission" date="2019-05" db="EMBL/GenBank/DDBJ databases">
        <title>Emergence of the Ug99 lineage of the wheat stem rust pathogen through somatic hybridization.</title>
        <authorList>
            <person name="Li F."/>
            <person name="Upadhyaya N.M."/>
            <person name="Sperschneider J."/>
            <person name="Matny O."/>
            <person name="Nguyen-Phuc H."/>
            <person name="Mago R."/>
            <person name="Raley C."/>
            <person name="Miller M.E."/>
            <person name="Silverstein K.A.T."/>
            <person name="Henningsen E."/>
            <person name="Hirsch C.D."/>
            <person name="Visser B."/>
            <person name="Pretorius Z.A."/>
            <person name="Steffenson B.J."/>
            <person name="Schwessinger B."/>
            <person name="Dodds P.N."/>
            <person name="Figueroa M."/>
        </authorList>
    </citation>
    <scope>NUCLEOTIDE SEQUENCE [LARGE SCALE GENOMIC DNA]</scope>
    <source>
        <strain evidence="2 3">Ug99</strain>
    </source>
</reference>
<comment type="caution">
    <text evidence="2">The sequence shown here is derived from an EMBL/GenBank/DDBJ whole genome shotgun (WGS) entry which is preliminary data.</text>
</comment>
<evidence type="ECO:0000313" key="2">
    <source>
        <dbReference type="EMBL" id="KAA1136603.1"/>
    </source>
</evidence>
<feature type="compositionally biased region" description="Polar residues" evidence="1">
    <location>
        <begin position="62"/>
        <end position="84"/>
    </location>
</feature>
<dbReference type="AlphaFoldDB" id="A0A5B0SH79"/>
<proteinExistence type="predicted"/>
<gene>
    <name evidence="2" type="ORF">PGTUg99_036286</name>
</gene>
<name>A0A5B0SH79_PUCGR</name>
<sequence>MADTTQLPCFGPEAFHQPRRPATKMMRKERDSKLSNACRFSVQLALFSGVCVCGSHPRTILKESQTTNSSTQPGPPNSSRSATGSPPLRNYQPWKRSVGLLASSWTLNLPPMLCSVAHHLSLDHVHHKSKGVWRNWVVRYVCQSTC</sequence>
<evidence type="ECO:0000313" key="3">
    <source>
        <dbReference type="Proteomes" id="UP000325313"/>
    </source>
</evidence>
<feature type="region of interest" description="Disordered" evidence="1">
    <location>
        <begin position="1"/>
        <end position="30"/>
    </location>
</feature>
<dbReference type="EMBL" id="VDEP01000035">
    <property type="protein sequence ID" value="KAA1136603.1"/>
    <property type="molecule type" value="Genomic_DNA"/>
</dbReference>
<feature type="region of interest" description="Disordered" evidence="1">
    <location>
        <begin position="62"/>
        <end position="88"/>
    </location>
</feature>
<organism evidence="2 3">
    <name type="scientific">Puccinia graminis f. sp. tritici</name>
    <dbReference type="NCBI Taxonomy" id="56615"/>
    <lineage>
        <taxon>Eukaryota</taxon>
        <taxon>Fungi</taxon>
        <taxon>Dikarya</taxon>
        <taxon>Basidiomycota</taxon>
        <taxon>Pucciniomycotina</taxon>
        <taxon>Pucciniomycetes</taxon>
        <taxon>Pucciniales</taxon>
        <taxon>Pucciniaceae</taxon>
        <taxon>Puccinia</taxon>
    </lineage>
</organism>
<accession>A0A5B0SH79</accession>